<dbReference type="InterPro" id="IPR036986">
    <property type="entry name" value="S4_RNA-bd_sf"/>
</dbReference>
<dbReference type="GO" id="GO:0006437">
    <property type="term" value="P:tyrosyl-tRNA aminoacylation"/>
    <property type="evidence" value="ECO:0007669"/>
    <property type="project" value="UniProtKB-UniRule"/>
</dbReference>
<evidence type="ECO:0000313" key="13">
    <source>
        <dbReference type="EMBL" id="CCU70766.1"/>
    </source>
</evidence>
<dbReference type="InterPro" id="IPR024107">
    <property type="entry name" value="Tyr-tRNA-ligase_bac_1"/>
</dbReference>
<evidence type="ECO:0000256" key="1">
    <source>
        <dbReference type="ARBA" id="ARBA00004496"/>
    </source>
</evidence>
<dbReference type="GO" id="GO:0005829">
    <property type="term" value="C:cytosol"/>
    <property type="evidence" value="ECO:0007669"/>
    <property type="project" value="TreeGrafter"/>
</dbReference>
<dbReference type="Pfam" id="PF00579">
    <property type="entry name" value="tRNA-synt_1b"/>
    <property type="match status" value="1"/>
</dbReference>
<comment type="subcellular location">
    <subcellularLocation>
        <location evidence="1 11">Cytoplasm</location>
    </subcellularLocation>
</comment>
<dbReference type="HAMAP" id="MF_02006">
    <property type="entry name" value="Tyr_tRNA_synth_type1"/>
    <property type="match status" value="1"/>
</dbReference>
<evidence type="ECO:0000256" key="8">
    <source>
        <dbReference type="ARBA" id="ARBA00023146"/>
    </source>
</evidence>
<proteinExistence type="inferred from homology"/>
<dbReference type="GO" id="GO:0004831">
    <property type="term" value="F:tyrosine-tRNA ligase activity"/>
    <property type="evidence" value="ECO:0007669"/>
    <property type="project" value="UniProtKB-UniRule"/>
</dbReference>
<dbReference type="STRING" id="187493.CN03_02145"/>
<feature type="binding site" evidence="11">
    <location>
        <position position="237"/>
    </location>
    <ligand>
        <name>ATP</name>
        <dbReference type="ChEBI" id="CHEBI:30616"/>
    </ligand>
</feature>
<organism evidence="13 14">
    <name type="scientific">Thalassolituus oleivorans MIL-1</name>
    <dbReference type="NCBI Taxonomy" id="1298593"/>
    <lineage>
        <taxon>Bacteria</taxon>
        <taxon>Pseudomonadati</taxon>
        <taxon>Pseudomonadota</taxon>
        <taxon>Gammaproteobacteria</taxon>
        <taxon>Oceanospirillales</taxon>
        <taxon>Oceanospirillaceae</taxon>
        <taxon>Thalassolituus</taxon>
    </lineage>
</organism>
<dbReference type="eggNOG" id="COG0162">
    <property type="taxonomic scope" value="Bacteria"/>
</dbReference>
<keyword evidence="3 11" id="KW-0436">Ligase</keyword>
<protein>
    <recommendedName>
        <fullName evidence="11">Tyrosine--tRNA ligase</fullName>
        <ecNumber evidence="11">6.1.1.1</ecNumber>
    </recommendedName>
    <alternativeName>
        <fullName evidence="11">Tyrosyl-tRNA synthetase</fullName>
        <shortName evidence="11">TyrRS</shortName>
    </alternativeName>
</protein>
<dbReference type="FunFam" id="3.40.50.620:FF:000008">
    <property type="entry name" value="Tyrosine--tRNA ligase"/>
    <property type="match status" value="1"/>
</dbReference>
<feature type="domain" description="Tyrosine--tRNA ligase SYY-like C-terminal" evidence="12">
    <location>
        <begin position="340"/>
        <end position="428"/>
    </location>
</feature>
<name>M5DN05_9GAMM</name>
<gene>
    <name evidence="11" type="primary">tyrS</name>
    <name evidence="13" type="ORF">TOL_0318</name>
</gene>
<keyword evidence="7 11" id="KW-0648">Protein biosynthesis</keyword>
<sequence>MTATLIADLKARGLLNQATADEELINHLDSGCRTLYCGFDPTADSLHIGSLVPLLALKRFQRAGHKPIALVGGATGLIGDPSFKAQERKLNTPDIVANWVDKLKAQVSRFIDFNDSASGADVVNNLDWVGQMSVLDFLRDVGKHFSVNNMIQKESVKQRIDREGAGISFTEFTYMLLQSYDFAELAERRDCTIQIGGSDQWGNIVGGVDLARRMYSKQTFGITLPLVTKSDGTKFGKTESGTIWLDAKKTSPYAFYQFWLNTADADAYKFLRYFTFLPIADIEAIEAADAEIQGRKTAQPILADEVTRLVHGDEALNSAKRITEALFSGDVTQLSEVELEQIKLDGLPSGDLVLEGLDAIPMTTLLTDCGMVKAGREVKDALGRNAVLVNGEAQGADDNMKCADIFTPEKALYGRFFIVRLGKKKYHLFEISK</sequence>
<keyword evidence="8 11" id="KW-0030">Aminoacyl-tRNA synthetase</keyword>
<dbReference type="EMBL" id="HF680312">
    <property type="protein sequence ID" value="CCU70766.1"/>
    <property type="molecule type" value="Genomic_DNA"/>
</dbReference>
<dbReference type="Pfam" id="PF22421">
    <property type="entry name" value="SYY_C-terminal"/>
    <property type="match status" value="1"/>
</dbReference>
<dbReference type="GeneID" id="79175322"/>
<evidence type="ECO:0000256" key="9">
    <source>
        <dbReference type="ARBA" id="ARBA00048248"/>
    </source>
</evidence>
<dbReference type="CDD" id="cd00805">
    <property type="entry name" value="TyrRS_core"/>
    <property type="match status" value="1"/>
</dbReference>
<evidence type="ECO:0000256" key="10">
    <source>
        <dbReference type="ARBA" id="ARBA00060965"/>
    </source>
</evidence>
<dbReference type="EC" id="6.1.1.1" evidence="11"/>
<dbReference type="PATRIC" id="fig|1298593.3.peg.314"/>
<dbReference type="InterPro" id="IPR002305">
    <property type="entry name" value="aa-tRNA-synth_Ic"/>
</dbReference>
<dbReference type="NCBIfam" id="TIGR00234">
    <property type="entry name" value="tyrS"/>
    <property type="match status" value="1"/>
</dbReference>
<evidence type="ECO:0000313" key="14">
    <source>
        <dbReference type="Proteomes" id="UP000011866"/>
    </source>
</evidence>
<evidence type="ECO:0000256" key="3">
    <source>
        <dbReference type="ARBA" id="ARBA00022598"/>
    </source>
</evidence>
<comment type="similarity">
    <text evidence="10 11">Belongs to the class-I aminoacyl-tRNA synthetase family. TyrS type 1 subfamily.</text>
</comment>
<dbReference type="Gene3D" id="1.10.240.10">
    <property type="entry name" value="Tyrosyl-Transfer RNA Synthetase"/>
    <property type="match status" value="1"/>
</dbReference>
<dbReference type="HOGENOM" id="CLU_024003_0_3_6"/>
<keyword evidence="14" id="KW-1185">Reference proteome</keyword>
<keyword evidence="4 11" id="KW-0547">Nucleotide-binding</keyword>
<dbReference type="SUPFAM" id="SSF52374">
    <property type="entry name" value="Nucleotidylyl transferase"/>
    <property type="match status" value="1"/>
</dbReference>
<dbReference type="Gene3D" id="3.40.50.620">
    <property type="entry name" value="HUPs"/>
    <property type="match status" value="1"/>
</dbReference>
<keyword evidence="2 11" id="KW-0963">Cytoplasm</keyword>
<comment type="subunit">
    <text evidence="11">Homodimer.</text>
</comment>
<dbReference type="GO" id="GO:0003723">
    <property type="term" value="F:RNA binding"/>
    <property type="evidence" value="ECO:0007669"/>
    <property type="project" value="UniProtKB-KW"/>
</dbReference>
<feature type="binding site" evidence="11">
    <location>
        <position position="174"/>
    </location>
    <ligand>
        <name>L-tyrosine</name>
        <dbReference type="ChEBI" id="CHEBI:58315"/>
    </ligand>
</feature>
<evidence type="ECO:0000256" key="6">
    <source>
        <dbReference type="ARBA" id="ARBA00022884"/>
    </source>
</evidence>
<feature type="short sequence motif" description="'KMSKS' region" evidence="11">
    <location>
        <begin position="234"/>
        <end position="238"/>
    </location>
</feature>
<dbReference type="InterPro" id="IPR024088">
    <property type="entry name" value="Tyr-tRNA-ligase_bac-type"/>
</dbReference>
<dbReference type="GO" id="GO:0005524">
    <property type="term" value="F:ATP binding"/>
    <property type="evidence" value="ECO:0007669"/>
    <property type="project" value="UniProtKB-UniRule"/>
</dbReference>
<dbReference type="Gene3D" id="3.10.290.10">
    <property type="entry name" value="RNA-binding S4 domain"/>
    <property type="match status" value="1"/>
</dbReference>
<dbReference type="Proteomes" id="UP000011866">
    <property type="component" value="Chromosome"/>
</dbReference>
<dbReference type="GO" id="GO:0042803">
    <property type="term" value="F:protein homodimerization activity"/>
    <property type="evidence" value="ECO:0007669"/>
    <property type="project" value="UniProtKB-ARBA"/>
</dbReference>
<evidence type="ECO:0000259" key="12">
    <source>
        <dbReference type="Pfam" id="PF22421"/>
    </source>
</evidence>
<keyword evidence="6" id="KW-0694">RNA-binding</keyword>
<dbReference type="InterPro" id="IPR014729">
    <property type="entry name" value="Rossmann-like_a/b/a_fold"/>
</dbReference>
<accession>M5DN05</accession>
<keyword evidence="5 11" id="KW-0067">ATP-binding</keyword>
<dbReference type="InterPro" id="IPR054608">
    <property type="entry name" value="SYY-like_C"/>
</dbReference>
<feature type="binding site" evidence="11">
    <location>
        <position position="178"/>
    </location>
    <ligand>
        <name>L-tyrosine</name>
        <dbReference type="ChEBI" id="CHEBI:58315"/>
    </ligand>
</feature>
<dbReference type="InterPro" id="IPR002307">
    <property type="entry name" value="Tyr-tRNA-ligase"/>
</dbReference>
<evidence type="ECO:0000256" key="5">
    <source>
        <dbReference type="ARBA" id="ARBA00022840"/>
    </source>
</evidence>
<dbReference type="FunFam" id="1.10.240.10:FF:000001">
    <property type="entry name" value="Tyrosine--tRNA ligase"/>
    <property type="match status" value="1"/>
</dbReference>
<dbReference type="PANTHER" id="PTHR11766">
    <property type="entry name" value="TYROSYL-TRNA SYNTHETASE"/>
    <property type="match status" value="1"/>
</dbReference>
<dbReference type="RefSeq" id="WP_015485507.1">
    <property type="nucleotide sequence ID" value="NC_020888.1"/>
</dbReference>
<dbReference type="PRINTS" id="PR01040">
    <property type="entry name" value="TRNASYNTHTYR"/>
</dbReference>
<dbReference type="KEGG" id="tol:TOL_0318"/>
<evidence type="ECO:0000256" key="11">
    <source>
        <dbReference type="HAMAP-Rule" id="MF_02006"/>
    </source>
</evidence>
<evidence type="ECO:0000256" key="7">
    <source>
        <dbReference type="ARBA" id="ARBA00022917"/>
    </source>
</evidence>
<dbReference type="AlphaFoldDB" id="M5DN05"/>
<dbReference type="PANTHER" id="PTHR11766:SF0">
    <property type="entry name" value="TYROSINE--TRNA LIGASE, MITOCHONDRIAL"/>
    <property type="match status" value="1"/>
</dbReference>
<evidence type="ECO:0000256" key="2">
    <source>
        <dbReference type="ARBA" id="ARBA00022490"/>
    </source>
</evidence>
<reference evidence="13 14" key="1">
    <citation type="journal article" date="2013" name="Genome Announc.">
        <title>Genome Sequence of Thalassolituus oleivorans MIL-1 (DSM 14913T).</title>
        <authorList>
            <person name="Golyshin P.N."/>
            <person name="Werner J."/>
            <person name="Chernikova T.N."/>
            <person name="Tran H."/>
            <person name="Ferrer M."/>
            <person name="Yakimov M.M."/>
            <person name="Teeling H."/>
            <person name="Golyshina O.V."/>
        </authorList>
    </citation>
    <scope>NUCLEOTIDE SEQUENCE [LARGE SCALE GENOMIC DNA]</scope>
    <source>
        <strain evidence="13 14">MIL-1</strain>
    </source>
</reference>
<feature type="short sequence motif" description="'HIGH' region" evidence="11">
    <location>
        <begin position="41"/>
        <end position="50"/>
    </location>
</feature>
<feature type="binding site" evidence="11">
    <location>
        <position position="36"/>
    </location>
    <ligand>
        <name>L-tyrosine</name>
        <dbReference type="ChEBI" id="CHEBI:58315"/>
    </ligand>
</feature>
<comment type="catalytic activity">
    <reaction evidence="9 11">
        <text>tRNA(Tyr) + L-tyrosine + ATP = L-tyrosyl-tRNA(Tyr) + AMP + diphosphate + H(+)</text>
        <dbReference type="Rhea" id="RHEA:10220"/>
        <dbReference type="Rhea" id="RHEA-COMP:9706"/>
        <dbReference type="Rhea" id="RHEA-COMP:9707"/>
        <dbReference type="ChEBI" id="CHEBI:15378"/>
        <dbReference type="ChEBI" id="CHEBI:30616"/>
        <dbReference type="ChEBI" id="CHEBI:33019"/>
        <dbReference type="ChEBI" id="CHEBI:58315"/>
        <dbReference type="ChEBI" id="CHEBI:78442"/>
        <dbReference type="ChEBI" id="CHEBI:78536"/>
        <dbReference type="ChEBI" id="CHEBI:456215"/>
        <dbReference type="EC" id="6.1.1.1"/>
    </reaction>
</comment>
<dbReference type="SUPFAM" id="SSF55174">
    <property type="entry name" value="Alpha-L RNA-binding motif"/>
    <property type="match status" value="1"/>
</dbReference>
<comment type="function">
    <text evidence="11">Catalyzes the attachment of tyrosine to tRNA(Tyr) in a two-step reaction: tyrosine is first activated by ATP to form Tyr-AMP and then transferred to the acceptor end of tRNA(Tyr).</text>
</comment>
<evidence type="ECO:0000256" key="4">
    <source>
        <dbReference type="ARBA" id="ARBA00022741"/>
    </source>
</evidence>